<reference evidence="2 3" key="1">
    <citation type="journal article" date="2010" name="Science">
        <title>Genomic analysis of organismal complexity in the multicellular green alga Volvox carteri.</title>
        <authorList>
            <person name="Prochnik S.E."/>
            <person name="Umen J."/>
            <person name="Nedelcu A.M."/>
            <person name="Hallmann A."/>
            <person name="Miller S.M."/>
            <person name="Nishii I."/>
            <person name="Ferris P."/>
            <person name="Kuo A."/>
            <person name="Mitros T."/>
            <person name="Fritz-Laylin L.K."/>
            <person name="Hellsten U."/>
            <person name="Chapman J."/>
            <person name="Simakov O."/>
            <person name="Rensing S.A."/>
            <person name="Terry A."/>
            <person name="Pangilinan J."/>
            <person name="Kapitonov V."/>
            <person name="Jurka J."/>
            <person name="Salamov A."/>
            <person name="Shapiro H."/>
            <person name="Schmutz J."/>
            <person name="Grimwood J."/>
            <person name="Lindquist E."/>
            <person name="Lucas S."/>
            <person name="Grigoriev I.V."/>
            <person name="Schmitt R."/>
            <person name="Kirk D."/>
            <person name="Rokhsar D.S."/>
        </authorList>
    </citation>
    <scope>NUCLEOTIDE SEQUENCE [LARGE SCALE GENOMIC DNA]</scope>
    <source>
        <strain evidence="3">f. Nagariensis / Eve</strain>
    </source>
</reference>
<evidence type="ECO:0000256" key="1">
    <source>
        <dbReference type="SAM" id="MobiDB-lite"/>
    </source>
</evidence>
<dbReference type="Proteomes" id="UP000001058">
    <property type="component" value="Unassembled WGS sequence"/>
</dbReference>
<protein>
    <submittedName>
        <fullName evidence="2">Uncharacterized protein</fullName>
    </submittedName>
</protein>
<proteinExistence type="predicted"/>
<evidence type="ECO:0000313" key="2">
    <source>
        <dbReference type="EMBL" id="EFJ52085.1"/>
    </source>
</evidence>
<accession>D8TKL7</accession>
<dbReference type="RefSeq" id="XP_002946859.1">
    <property type="nucleotide sequence ID" value="XM_002946813.1"/>
</dbReference>
<name>D8TKL7_VOLCA</name>
<gene>
    <name evidence="2" type="ORF">VOLCADRAFT_86884</name>
</gene>
<evidence type="ECO:0000313" key="3">
    <source>
        <dbReference type="Proteomes" id="UP000001058"/>
    </source>
</evidence>
<sequence length="181" mass="19840">MSECDTSPSWLPMKAPFGVPSLCCTPSIPQVPWSLEGDPVFSVHDRDVHTTFPPWLHLLDVMQRTTMPSPAKDDTMADEEMDQAAMMKFIYQKISLMDGLNSRVAGLETSVSGLDNRLKVMEERISSSAAAGFSGRHETGNDSAAFHEDKVLARVPKKLVDEESAKDSRGHGTAAQFNGML</sequence>
<dbReference type="InParanoid" id="D8TKL7"/>
<feature type="compositionally biased region" description="Basic and acidic residues" evidence="1">
    <location>
        <begin position="161"/>
        <end position="170"/>
    </location>
</feature>
<dbReference type="AlphaFoldDB" id="D8TKL7"/>
<dbReference type="EMBL" id="GL378325">
    <property type="protein sequence ID" value="EFJ52085.1"/>
    <property type="molecule type" value="Genomic_DNA"/>
</dbReference>
<organism evidence="3">
    <name type="scientific">Volvox carteri f. nagariensis</name>
    <dbReference type="NCBI Taxonomy" id="3068"/>
    <lineage>
        <taxon>Eukaryota</taxon>
        <taxon>Viridiplantae</taxon>
        <taxon>Chlorophyta</taxon>
        <taxon>core chlorophytes</taxon>
        <taxon>Chlorophyceae</taxon>
        <taxon>CS clade</taxon>
        <taxon>Chlamydomonadales</taxon>
        <taxon>Volvocaceae</taxon>
        <taxon>Volvox</taxon>
    </lineage>
</organism>
<dbReference type="KEGG" id="vcn:VOLCADRAFT_86884"/>
<dbReference type="GeneID" id="9618395"/>
<keyword evidence="3" id="KW-1185">Reference proteome</keyword>
<feature type="region of interest" description="Disordered" evidence="1">
    <location>
        <begin position="161"/>
        <end position="181"/>
    </location>
</feature>